<protein>
    <recommendedName>
        <fullName evidence="8">Magnesium transporter NIPA8</fullName>
    </recommendedName>
</protein>
<feature type="transmembrane region" description="Helical" evidence="5">
    <location>
        <begin position="404"/>
        <end position="425"/>
    </location>
</feature>
<comment type="caution">
    <text evidence="6">The sequence shown here is derived from an EMBL/GenBank/DDBJ whole genome shotgun (WGS) entry which is preliminary data.</text>
</comment>
<feature type="transmembrane region" description="Helical" evidence="5">
    <location>
        <begin position="57"/>
        <end position="77"/>
    </location>
</feature>
<evidence type="ECO:0000256" key="3">
    <source>
        <dbReference type="ARBA" id="ARBA00022989"/>
    </source>
</evidence>
<reference evidence="7" key="1">
    <citation type="submission" date="2017-01" db="EMBL/GenBank/DDBJ databases">
        <authorList>
            <person name="Wang Y."/>
            <person name="White M."/>
            <person name="Kvist S."/>
            <person name="Moncalvo J.-M."/>
        </authorList>
    </citation>
    <scope>NUCLEOTIDE SEQUENCE [LARGE SCALE GENOMIC DNA]</scope>
    <source>
        <strain evidence="7">ID-206-W2</strain>
    </source>
</reference>
<dbReference type="OrthoDB" id="2504919at2759"/>
<evidence type="ECO:0008006" key="8">
    <source>
        <dbReference type="Google" id="ProtNLM"/>
    </source>
</evidence>
<keyword evidence="2 5" id="KW-0812">Transmembrane</keyword>
<dbReference type="Pfam" id="PF05653">
    <property type="entry name" value="Mg_trans_NIPA"/>
    <property type="match status" value="1"/>
</dbReference>
<proteinExistence type="predicted"/>
<dbReference type="PANTHER" id="PTHR12570:SF82">
    <property type="entry name" value="NIPA-LIKE PROTEIN 3"/>
    <property type="match status" value="1"/>
</dbReference>
<dbReference type="EMBL" id="LSSM01001942">
    <property type="protein sequence ID" value="OMJ23894.1"/>
    <property type="molecule type" value="Genomic_DNA"/>
</dbReference>
<evidence type="ECO:0000313" key="7">
    <source>
        <dbReference type="Proteomes" id="UP000187429"/>
    </source>
</evidence>
<evidence type="ECO:0000256" key="5">
    <source>
        <dbReference type="SAM" id="Phobius"/>
    </source>
</evidence>
<dbReference type="PANTHER" id="PTHR12570">
    <property type="match status" value="1"/>
</dbReference>
<feature type="transmembrane region" description="Helical" evidence="5">
    <location>
        <begin position="366"/>
        <end position="384"/>
    </location>
</feature>
<feature type="transmembrane region" description="Helical" evidence="5">
    <location>
        <begin position="157"/>
        <end position="177"/>
    </location>
</feature>
<accession>A0A1R1YAI2</accession>
<evidence type="ECO:0000256" key="4">
    <source>
        <dbReference type="ARBA" id="ARBA00023136"/>
    </source>
</evidence>
<feature type="transmembrane region" description="Helical" evidence="5">
    <location>
        <begin position="6"/>
        <end position="26"/>
    </location>
</feature>
<name>A0A1R1YAI2_9FUNG</name>
<keyword evidence="4 5" id="KW-0472">Membrane</keyword>
<evidence type="ECO:0000256" key="1">
    <source>
        <dbReference type="ARBA" id="ARBA00004141"/>
    </source>
</evidence>
<feature type="transmembrane region" description="Helical" evidence="5">
    <location>
        <begin position="83"/>
        <end position="109"/>
    </location>
</feature>
<organism evidence="6 7">
    <name type="scientific">Smittium culicis</name>
    <dbReference type="NCBI Taxonomy" id="133412"/>
    <lineage>
        <taxon>Eukaryota</taxon>
        <taxon>Fungi</taxon>
        <taxon>Fungi incertae sedis</taxon>
        <taxon>Zoopagomycota</taxon>
        <taxon>Kickxellomycotina</taxon>
        <taxon>Harpellomycetes</taxon>
        <taxon>Harpellales</taxon>
        <taxon>Legeriomycetaceae</taxon>
        <taxon>Smittium</taxon>
    </lineage>
</organism>
<dbReference type="GO" id="GO:0016020">
    <property type="term" value="C:membrane"/>
    <property type="evidence" value="ECO:0007669"/>
    <property type="project" value="UniProtKB-SubCell"/>
</dbReference>
<gene>
    <name evidence="6" type="ORF">AYI69_g4831</name>
</gene>
<evidence type="ECO:0000313" key="6">
    <source>
        <dbReference type="EMBL" id="OMJ23894.1"/>
    </source>
</evidence>
<comment type="subcellular location">
    <subcellularLocation>
        <location evidence="1">Membrane</location>
        <topology evidence="1">Multi-pass membrane protein</topology>
    </subcellularLocation>
</comment>
<dbReference type="GO" id="GO:0015095">
    <property type="term" value="F:magnesium ion transmembrane transporter activity"/>
    <property type="evidence" value="ECO:0007669"/>
    <property type="project" value="InterPro"/>
</dbReference>
<dbReference type="Proteomes" id="UP000187429">
    <property type="component" value="Unassembled WGS sequence"/>
</dbReference>
<keyword evidence="3 5" id="KW-1133">Transmembrane helix</keyword>
<keyword evidence="7" id="KW-1185">Reference proteome</keyword>
<sequence>MFFSNTILGVIYSLIGSFGHSFGLTLQRKAHIQRQKVAFSSNSQENMQSRISSLPPIYTNFLWLSGFTIFIVSSSVFPALALVYLPVFVTAPLSSVNLAANTICAGWVLNFKISLKDYRDTIIVTFGAIWIAIFAAIEEKERSLNDLIQLYTRPVFIIYFLIYQIILCALIFAELYLRKRYRHFRSKLSDSESSPLMIQDSMHDLEDSLSKNNLNTNSNNTTPNRDSFSVDIDEMPSNLAGNHGPETEVLDTRCYQNEYLINKKNSTLIKNNGAISNSLKKISDVVESTPLLSNGEFVNNQDQSVNSLTHSPFDNENNPKMQVESILFAESSSSVTRADSEQLISSFNVANNDFVKNILKTENASGMLSGFISGLICSMSILFTKTSVELLSLTLKGDNQFRSPLSWFIVFSLVSAALGNVRYINFNSIKTDTFRI</sequence>
<dbReference type="InterPro" id="IPR008521">
    <property type="entry name" value="Mg_trans_NIPA"/>
</dbReference>
<feature type="transmembrane region" description="Helical" evidence="5">
    <location>
        <begin position="121"/>
        <end position="137"/>
    </location>
</feature>
<evidence type="ECO:0000256" key="2">
    <source>
        <dbReference type="ARBA" id="ARBA00022692"/>
    </source>
</evidence>
<dbReference type="AlphaFoldDB" id="A0A1R1YAI2"/>